<evidence type="ECO:0000256" key="8">
    <source>
        <dbReference type="ARBA" id="ARBA00023163"/>
    </source>
</evidence>
<dbReference type="AlphaFoldDB" id="A0A8J2BKI5"/>
<proteinExistence type="inferred from homology"/>
<evidence type="ECO:0000313" key="11">
    <source>
        <dbReference type="EMBL" id="CAF0693477.1"/>
    </source>
</evidence>
<dbReference type="GO" id="GO:0003677">
    <property type="term" value="F:DNA binding"/>
    <property type="evidence" value="ECO:0007669"/>
    <property type="project" value="UniProtKB-KW"/>
</dbReference>
<comment type="caution">
    <text evidence="11">The sequence shown here is derived from an EMBL/GenBank/DDBJ whole genome shotgun (WGS) entry which is preliminary data.</text>
</comment>
<dbReference type="PROSITE" id="PS50044">
    <property type="entry name" value="SIGMA54_3"/>
    <property type="match status" value="1"/>
</dbReference>
<dbReference type="InterPro" id="IPR000394">
    <property type="entry name" value="RNA_pol_sigma_54"/>
</dbReference>
<dbReference type="Pfam" id="PF04963">
    <property type="entry name" value="Sigma54_CBD"/>
    <property type="match status" value="1"/>
</dbReference>
<dbReference type="Pfam" id="PF00309">
    <property type="entry name" value="Sigma54_AID"/>
    <property type="match status" value="1"/>
</dbReference>
<protein>
    <submittedName>
        <fullName evidence="11">RNA polymerase sigma-54 factor</fullName>
    </submittedName>
</protein>
<name>A0A8J2BKI5_9BACT</name>
<feature type="domain" description="RNA polymerase sigma factor 54 core-binding" evidence="10">
    <location>
        <begin position="100"/>
        <end position="284"/>
    </location>
</feature>
<reference evidence="11" key="1">
    <citation type="submission" date="2021-02" db="EMBL/GenBank/DDBJ databases">
        <authorList>
            <person name="Cremers G."/>
            <person name="Picone N."/>
        </authorList>
    </citation>
    <scope>NUCLEOTIDE SEQUENCE</scope>
    <source>
        <strain evidence="11">PQ17</strain>
    </source>
</reference>
<dbReference type="GO" id="GO:0016779">
    <property type="term" value="F:nucleotidyltransferase activity"/>
    <property type="evidence" value="ECO:0007669"/>
    <property type="project" value="UniProtKB-KW"/>
</dbReference>
<accession>A0A8J2BKI5</accession>
<evidence type="ECO:0000313" key="12">
    <source>
        <dbReference type="Proteomes" id="UP000663859"/>
    </source>
</evidence>
<evidence type="ECO:0000256" key="2">
    <source>
        <dbReference type="ARBA" id="ARBA00022478"/>
    </source>
</evidence>
<dbReference type="PROSITE" id="PS00718">
    <property type="entry name" value="SIGMA54_2"/>
    <property type="match status" value="1"/>
</dbReference>
<dbReference type="InterPro" id="IPR038709">
    <property type="entry name" value="RpoN_core-bd_sf"/>
</dbReference>
<dbReference type="PANTHER" id="PTHR32248:SF4">
    <property type="entry name" value="RNA POLYMERASE SIGMA-54 FACTOR"/>
    <property type="match status" value="1"/>
</dbReference>
<dbReference type="Gene3D" id="1.10.10.60">
    <property type="entry name" value="Homeodomain-like"/>
    <property type="match status" value="1"/>
</dbReference>
<dbReference type="GO" id="GO:0001216">
    <property type="term" value="F:DNA-binding transcription activator activity"/>
    <property type="evidence" value="ECO:0007669"/>
    <property type="project" value="InterPro"/>
</dbReference>
<dbReference type="PRINTS" id="PR00045">
    <property type="entry name" value="SIGMA54FCT"/>
</dbReference>
<keyword evidence="3" id="KW-0808">Transferase</keyword>
<keyword evidence="2" id="KW-0240">DNA-directed RNA polymerase</keyword>
<evidence type="ECO:0000256" key="4">
    <source>
        <dbReference type="ARBA" id="ARBA00022695"/>
    </source>
</evidence>
<keyword evidence="8" id="KW-0804">Transcription</keyword>
<evidence type="ECO:0000256" key="6">
    <source>
        <dbReference type="ARBA" id="ARBA00023082"/>
    </source>
</evidence>
<dbReference type="PANTHER" id="PTHR32248">
    <property type="entry name" value="RNA POLYMERASE SIGMA-54 FACTOR"/>
    <property type="match status" value="1"/>
</dbReference>
<dbReference type="Pfam" id="PF04552">
    <property type="entry name" value="Sigma54_DBD"/>
    <property type="match status" value="1"/>
</dbReference>
<dbReference type="PIRSF" id="PIRSF000774">
    <property type="entry name" value="RpoN"/>
    <property type="match status" value="1"/>
</dbReference>
<keyword evidence="6" id="KW-0731">Sigma factor</keyword>
<keyword evidence="4" id="KW-0548">Nucleotidyltransferase</keyword>
<keyword evidence="5" id="KW-0805">Transcription regulation</keyword>
<organism evidence="11 12">
    <name type="scientific">Candidatus Methylacidithermus pantelleriae</name>
    <dbReference type="NCBI Taxonomy" id="2744239"/>
    <lineage>
        <taxon>Bacteria</taxon>
        <taxon>Pseudomonadati</taxon>
        <taxon>Verrucomicrobiota</taxon>
        <taxon>Methylacidiphilae</taxon>
        <taxon>Methylacidiphilales</taxon>
        <taxon>Methylacidiphilaceae</taxon>
        <taxon>Candidatus Methylacidithermus</taxon>
    </lineage>
</organism>
<dbReference type="Gene3D" id="1.10.10.1330">
    <property type="entry name" value="RNA polymerase sigma-54 factor, core-binding domain"/>
    <property type="match status" value="1"/>
</dbReference>
<evidence type="ECO:0000256" key="7">
    <source>
        <dbReference type="ARBA" id="ARBA00023125"/>
    </source>
</evidence>
<evidence type="ECO:0000259" key="9">
    <source>
        <dbReference type="Pfam" id="PF04552"/>
    </source>
</evidence>
<sequence length="459" mass="52102">MGDVGLYQTVRLAPTLSPQMRQSLTLLQAPALELRALVAQELAMNPVLEEWEEQVRREEEDLETVIQEELEWDDYFSQLQGANGYDEEAAEKRRHFFESQSVGPTLAEHLEAQLGWVTKDATMRRAAQEIIGNLDEDGYLRVPLEEVSLGCGLALDTVKEALQLVQSLDPVGVGARDLKECLLLQLDRLGRREDVEGKIVAQYLEELGKKKWQVIARALRVSLDRVREAADLISSLDPRPGARFSRDEKFRVIQADLIAEKVGERWIAIPNEAVVPRLRISDTYKELLASSHSDPSVRQYLREKIRAGRFLIKCLLLREQTLLNVANAIVQHQQEFFEKGAIALRPLTMNQIASEVGIHETTVSRAIAHKYMETPWGMYELKYFFSSGYQISNGAVVSTRCIKEAIAEMIAREDPRRPLSDQELVARLAERGIRLARRTVAKYRASLRILPSHLRKSAP</sequence>
<evidence type="ECO:0000256" key="5">
    <source>
        <dbReference type="ARBA" id="ARBA00023015"/>
    </source>
</evidence>
<dbReference type="GO" id="GO:0000428">
    <property type="term" value="C:DNA-directed RNA polymerase complex"/>
    <property type="evidence" value="ECO:0007669"/>
    <property type="project" value="UniProtKB-KW"/>
</dbReference>
<dbReference type="NCBIfam" id="TIGR02395">
    <property type="entry name" value="rpoN_sigma"/>
    <property type="match status" value="1"/>
</dbReference>
<evidence type="ECO:0000259" key="10">
    <source>
        <dbReference type="Pfam" id="PF04963"/>
    </source>
</evidence>
<dbReference type="GO" id="GO:0016987">
    <property type="term" value="F:sigma factor activity"/>
    <property type="evidence" value="ECO:0007669"/>
    <property type="project" value="UniProtKB-KW"/>
</dbReference>
<dbReference type="GO" id="GO:0006352">
    <property type="term" value="P:DNA-templated transcription initiation"/>
    <property type="evidence" value="ECO:0007669"/>
    <property type="project" value="InterPro"/>
</dbReference>
<dbReference type="InterPro" id="IPR007046">
    <property type="entry name" value="RNA_pol_sigma_54_core-bd"/>
</dbReference>
<dbReference type="EMBL" id="CAJNOB010000006">
    <property type="protein sequence ID" value="CAF0693477.1"/>
    <property type="molecule type" value="Genomic_DNA"/>
</dbReference>
<dbReference type="Proteomes" id="UP000663859">
    <property type="component" value="Unassembled WGS sequence"/>
</dbReference>
<evidence type="ECO:0000256" key="1">
    <source>
        <dbReference type="ARBA" id="ARBA00008798"/>
    </source>
</evidence>
<gene>
    <name evidence="11" type="primary">rpoN</name>
    <name evidence="11" type="ORF">MPNT_140015</name>
</gene>
<feature type="domain" description="RNA polymerase sigma factor 54 DNA-binding" evidence="9">
    <location>
        <begin position="299"/>
        <end position="456"/>
    </location>
</feature>
<keyword evidence="12" id="KW-1185">Reference proteome</keyword>
<comment type="similarity">
    <text evidence="1">Belongs to the sigma-54 factor family.</text>
</comment>
<dbReference type="InterPro" id="IPR007634">
    <property type="entry name" value="RNA_pol_sigma_54_DNA-bd"/>
</dbReference>
<dbReference type="RefSeq" id="WP_174582895.1">
    <property type="nucleotide sequence ID" value="NZ_CAJNOB010000006.1"/>
</dbReference>
<evidence type="ECO:0000256" key="3">
    <source>
        <dbReference type="ARBA" id="ARBA00022679"/>
    </source>
</evidence>
<keyword evidence="7" id="KW-0238">DNA-binding</keyword>